<comment type="caution">
    <text evidence="1">The sequence shown here is derived from an EMBL/GenBank/DDBJ whole genome shotgun (WGS) entry which is preliminary data.</text>
</comment>
<dbReference type="RefSeq" id="WP_181339201.1">
    <property type="nucleotide sequence ID" value="NZ_JAAKDE010000008.1"/>
</dbReference>
<evidence type="ECO:0000313" key="1">
    <source>
        <dbReference type="EMBL" id="MBA2132744.1"/>
    </source>
</evidence>
<accession>A0A8J6I131</accession>
<dbReference type="EMBL" id="JAAKDE010000008">
    <property type="protein sequence ID" value="MBA2132744.1"/>
    <property type="molecule type" value="Genomic_DNA"/>
</dbReference>
<proteinExistence type="predicted"/>
<evidence type="ECO:0000313" key="2">
    <source>
        <dbReference type="Proteomes" id="UP000657177"/>
    </source>
</evidence>
<dbReference type="AlphaFoldDB" id="A0A8J6I131"/>
<evidence type="ECO:0008006" key="3">
    <source>
        <dbReference type="Google" id="ProtNLM"/>
    </source>
</evidence>
<dbReference type="Proteomes" id="UP000657177">
    <property type="component" value="Unassembled WGS sequence"/>
</dbReference>
<sequence length="71" mass="7406">MASGTNVLNVQAVFGGVELILPAGWSVEIRGVPLFGGIDDQRKKEIGTAGADEPKLLINALVVFGGIELKD</sequence>
<organism evidence="1 2">
    <name type="scientific">Capillibacterium thermochitinicola</name>
    <dbReference type="NCBI Taxonomy" id="2699427"/>
    <lineage>
        <taxon>Bacteria</taxon>
        <taxon>Bacillati</taxon>
        <taxon>Bacillota</taxon>
        <taxon>Capillibacterium</taxon>
    </lineage>
</organism>
<protein>
    <recommendedName>
        <fullName evidence="3">Cell wall-active antibiotics response 4TMS YvqF</fullName>
    </recommendedName>
</protein>
<name>A0A8J6I131_9FIRM</name>
<reference evidence="1" key="1">
    <citation type="submission" date="2020-06" db="EMBL/GenBank/DDBJ databases">
        <title>Novel chitinolytic bacterium.</title>
        <authorList>
            <person name="Ungkulpasvich U."/>
            <person name="Kosugi A."/>
            <person name="Uke A."/>
        </authorList>
    </citation>
    <scope>NUCLEOTIDE SEQUENCE</scope>
    <source>
        <strain evidence="1">UUS1-1</strain>
    </source>
</reference>
<gene>
    <name evidence="1" type="ORF">G5B42_04195</name>
</gene>
<keyword evidence="2" id="KW-1185">Reference proteome</keyword>